<dbReference type="Proteomes" id="UP000176269">
    <property type="component" value="Unassembled WGS sequence"/>
</dbReference>
<name>A0A1F7JVW6_9BACT</name>
<dbReference type="AlphaFoldDB" id="A0A1F7JVW6"/>
<evidence type="ECO:0000313" key="2">
    <source>
        <dbReference type="EMBL" id="OGK59752.1"/>
    </source>
</evidence>
<feature type="region of interest" description="Disordered" evidence="1">
    <location>
        <begin position="58"/>
        <end position="90"/>
    </location>
</feature>
<evidence type="ECO:0000313" key="3">
    <source>
        <dbReference type="Proteomes" id="UP000176269"/>
    </source>
</evidence>
<evidence type="ECO:0000256" key="1">
    <source>
        <dbReference type="SAM" id="MobiDB-lite"/>
    </source>
</evidence>
<proteinExistence type="predicted"/>
<reference evidence="2 3" key="1">
    <citation type="journal article" date="2016" name="Nat. Commun.">
        <title>Thousands of microbial genomes shed light on interconnected biogeochemical processes in an aquifer system.</title>
        <authorList>
            <person name="Anantharaman K."/>
            <person name="Brown C.T."/>
            <person name="Hug L.A."/>
            <person name="Sharon I."/>
            <person name="Castelle C.J."/>
            <person name="Probst A.J."/>
            <person name="Thomas B.C."/>
            <person name="Singh A."/>
            <person name="Wilkins M.J."/>
            <person name="Karaoz U."/>
            <person name="Brodie E.L."/>
            <person name="Williams K.H."/>
            <person name="Hubbard S.S."/>
            <person name="Banfield J.F."/>
        </authorList>
    </citation>
    <scope>NUCLEOTIDE SEQUENCE [LARGE SCALE GENOMIC DNA]</scope>
</reference>
<sequence length="90" mass="9792">MCLWEAGEEGDAAAAFIDAYLALDVLGSVNSVHTLPPSHSYYLAILCDKEHHPIEIGYPSDVDSSIESDDNDTAGHVRLRSPPCPEWATH</sequence>
<organism evidence="2 3">
    <name type="scientific">Candidatus Roizmanbacteria bacterium RIFCSPLOWO2_02_FULL_43_10</name>
    <dbReference type="NCBI Taxonomy" id="1802078"/>
    <lineage>
        <taxon>Bacteria</taxon>
        <taxon>Candidatus Roizmaniibacteriota</taxon>
    </lineage>
</organism>
<gene>
    <name evidence="2" type="ORF">A3I56_00775</name>
</gene>
<comment type="caution">
    <text evidence="2">The sequence shown here is derived from an EMBL/GenBank/DDBJ whole genome shotgun (WGS) entry which is preliminary data.</text>
</comment>
<protein>
    <submittedName>
        <fullName evidence="2">Uncharacterized protein</fullName>
    </submittedName>
</protein>
<accession>A0A1F7JVW6</accession>
<dbReference type="EMBL" id="MGBC01000037">
    <property type="protein sequence ID" value="OGK59752.1"/>
    <property type="molecule type" value="Genomic_DNA"/>
</dbReference>